<dbReference type="AlphaFoldDB" id="A0A419T8M9"/>
<dbReference type="SUPFAM" id="SSF102114">
    <property type="entry name" value="Radical SAM enzymes"/>
    <property type="match status" value="1"/>
</dbReference>
<sequence>MKFLLAALNAKYIHSNPGIHSLKAYAETYVDRPELKDGRFQIEIGEYTINSQLDDILKDIYLKKPDVVGFSCYIWNMSYVLELVRDLPKILPQVEIWLGGPEVSYDASEIMRREPNVFGIMMGEGEETFSKVVESYIDKETSNFTAIDGAAVRDKDGNPLERPLKMGVDLSKIPFLYDDLSGFDNRIIYYESSRGCPFSCSYCLSSIDKSVRFRDTEMVKQELDFFLASKVNQVKFVDRTFNCNHAHTIGIWKHLLAHDNGITNFHFEISADLLTEEELDLISHMRPGLIQLEIGVQSTNLDTIKEIRRTMDLVSLKETVDKINGFGNIHQHLDLIAGLPYEDYGSFRRSFNQVYEMKPEQLQLGFLKVLKGSYMHQKTKEYEVKYKEQAPYEVLSTHWLDYGEVLKLKNLEEMLVVYGNSGQFNTTIEELLKEFPSPFDMFETLAEYYDKQELTGISHSRMARYEVLEQFIGSLVPERLPKYRDLLVYDLYLRENLKSRPSFALDQEPYKEKVKAFFAEEAKAFYYLKEGYQGYEARQLIKMAHVEVFGGERAVLFDYKHRDPLTHNAAVYEIDIWRNEWQKEKQKQSEKNG</sequence>
<dbReference type="EMBL" id="MCIA01000005">
    <property type="protein sequence ID" value="RKD33831.1"/>
    <property type="molecule type" value="Genomic_DNA"/>
</dbReference>
<keyword evidence="3" id="KW-0479">Metal-binding</keyword>
<organism evidence="8 9">
    <name type="scientific">Lacrimispora algidixylanolytica</name>
    <dbReference type="NCBI Taxonomy" id="94868"/>
    <lineage>
        <taxon>Bacteria</taxon>
        <taxon>Bacillati</taxon>
        <taxon>Bacillota</taxon>
        <taxon>Clostridia</taxon>
        <taxon>Lachnospirales</taxon>
        <taxon>Lachnospiraceae</taxon>
        <taxon>Lacrimispora</taxon>
    </lineage>
</organism>
<feature type="domain" description="Radical SAM core" evidence="7">
    <location>
        <begin position="182"/>
        <end position="401"/>
    </location>
</feature>
<proteinExistence type="predicted"/>
<dbReference type="InterPro" id="IPR025288">
    <property type="entry name" value="DUF4080"/>
</dbReference>
<dbReference type="PROSITE" id="PS51332">
    <property type="entry name" value="B12_BINDING"/>
    <property type="match status" value="1"/>
</dbReference>
<dbReference type="Pfam" id="PF02310">
    <property type="entry name" value="B12-binding"/>
    <property type="match status" value="1"/>
</dbReference>
<dbReference type="PANTHER" id="PTHR43409:SF16">
    <property type="entry name" value="SLR0320 PROTEIN"/>
    <property type="match status" value="1"/>
</dbReference>
<feature type="domain" description="B12-binding" evidence="6">
    <location>
        <begin position="1"/>
        <end position="143"/>
    </location>
</feature>
<dbReference type="Gene3D" id="3.40.50.280">
    <property type="entry name" value="Cobalamin-binding domain"/>
    <property type="match status" value="1"/>
</dbReference>
<evidence type="ECO:0000256" key="3">
    <source>
        <dbReference type="ARBA" id="ARBA00022723"/>
    </source>
</evidence>
<evidence type="ECO:0000259" key="7">
    <source>
        <dbReference type="PROSITE" id="PS51918"/>
    </source>
</evidence>
<comment type="cofactor">
    <cofactor evidence="1">
        <name>[4Fe-4S] cluster</name>
        <dbReference type="ChEBI" id="CHEBI:49883"/>
    </cofactor>
</comment>
<dbReference type="OrthoDB" id="9801424at2"/>
<evidence type="ECO:0000259" key="6">
    <source>
        <dbReference type="PROSITE" id="PS51332"/>
    </source>
</evidence>
<reference evidence="8 9" key="1">
    <citation type="submission" date="2016-08" db="EMBL/GenBank/DDBJ databases">
        <title>A new outlook on sporulation: Clostridium algidixylanolyticum.</title>
        <authorList>
            <person name="Poppleton D.I."/>
            <person name="Gribaldo S."/>
        </authorList>
    </citation>
    <scope>NUCLEOTIDE SEQUENCE [LARGE SCALE GENOMIC DNA]</scope>
    <source>
        <strain evidence="8 9">SPL73</strain>
    </source>
</reference>
<accession>A0A419T8M9</accession>
<dbReference type="GO" id="GO:0005829">
    <property type="term" value="C:cytosol"/>
    <property type="evidence" value="ECO:0007669"/>
    <property type="project" value="TreeGrafter"/>
</dbReference>
<evidence type="ECO:0000256" key="2">
    <source>
        <dbReference type="ARBA" id="ARBA00022691"/>
    </source>
</evidence>
<evidence type="ECO:0000313" key="9">
    <source>
        <dbReference type="Proteomes" id="UP000284277"/>
    </source>
</evidence>
<dbReference type="SFLD" id="SFLDS00029">
    <property type="entry name" value="Radical_SAM"/>
    <property type="match status" value="1"/>
</dbReference>
<keyword evidence="9" id="KW-1185">Reference proteome</keyword>
<evidence type="ECO:0000256" key="4">
    <source>
        <dbReference type="ARBA" id="ARBA00023004"/>
    </source>
</evidence>
<dbReference type="CDD" id="cd01335">
    <property type="entry name" value="Radical_SAM"/>
    <property type="match status" value="1"/>
</dbReference>
<dbReference type="InterPro" id="IPR006638">
    <property type="entry name" value="Elp3/MiaA/NifB-like_rSAM"/>
</dbReference>
<dbReference type="Gene3D" id="3.80.30.20">
    <property type="entry name" value="tm_1862 like domain"/>
    <property type="match status" value="1"/>
</dbReference>
<dbReference type="GO" id="GO:0051536">
    <property type="term" value="F:iron-sulfur cluster binding"/>
    <property type="evidence" value="ECO:0007669"/>
    <property type="project" value="UniProtKB-KW"/>
</dbReference>
<evidence type="ECO:0000256" key="1">
    <source>
        <dbReference type="ARBA" id="ARBA00001966"/>
    </source>
</evidence>
<gene>
    <name evidence="8" type="ORF">BET01_13245</name>
</gene>
<dbReference type="GO" id="GO:0046872">
    <property type="term" value="F:metal ion binding"/>
    <property type="evidence" value="ECO:0007669"/>
    <property type="project" value="UniProtKB-KW"/>
</dbReference>
<keyword evidence="5" id="KW-0411">Iron-sulfur</keyword>
<name>A0A419T8M9_9FIRM</name>
<dbReference type="GO" id="GO:0003824">
    <property type="term" value="F:catalytic activity"/>
    <property type="evidence" value="ECO:0007669"/>
    <property type="project" value="InterPro"/>
</dbReference>
<dbReference type="SFLD" id="SFLDG01082">
    <property type="entry name" value="B12-binding_domain_containing"/>
    <property type="match status" value="1"/>
</dbReference>
<comment type="caution">
    <text evidence="8">The sequence shown here is derived from an EMBL/GenBank/DDBJ whole genome shotgun (WGS) entry which is preliminary data.</text>
</comment>
<dbReference type="Proteomes" id="UP000284277">
    <property type="component" value="Unassembled WGS sequence"/>
</dbReference>
<evidence type="ECO:0000256" key="5">
    <source>
        <dbReference type="ARBA" id="ARBA00023014"/>
    </source>
</evidence>
<dbReference type="RefSeq" id="WP_120195550.1">
    <property type="nucleotide sequence ID" value="NZ_MCIA01000005.1"/>
</dbReference>
<keyword evidence="2" id="KW-0949">S-adenosyl-L-methionine</keyword>
<keyword evidence="4" id="KW-0408">Iron</keyword>
<dbReference type="PROSITE" id="PS51918">
    <property type="entry name" value="RADICAL_SAM"/>
    <property type="match status" value="1"/>
</dbReference>
<dbReference type="Pfam" id="PF13311">
    <property type="entry name" value="DUF4080"/>
    <property type="match status" value="1"/>
</dbReference>
<dbReference type="SMART" id="SM00729">
    <property type="entry name" value="Elp3"/>
    <property type="match status" value="1"/>
</dbReference>
<dbReference type="PANTHER" id="PTHR43409">
    <property type="entry name" value="ANAEROBIC MAGNESIUM-PROTOPORPHYRIN IX MONOMETHYL ESTER CYCLASE-RELATED"/>
    <property type="match status" value="1"/>
</dbReference>
<protein>
    <submittedName>
        <fullName evidence="8">B12-binding domain-containing radical SAM protein</fullName>
    </submittedName>
</protein>
<dbReference type="InterPro" id="IPR007197">
    <property type="entry name" value="rSAM"/>
</dbReference>
<dbReference type="InterPro" id="IPR006158">
    <property type="entry name" value="Cobalamin-bd"/>
</dbReference>
<dbReference type="GO" id="GO:0031419">
    <property type="term" value="F:cobalamin binding"/>
    <property type="evidence" value="ECO:0007669"/>
    <property type="project" value="InterPro"/>
</dbReference>
<evidence type="ECO:0000313" key="8">
    <source>
        <dbReference type="EMBL" id="RKD33831.1"/>
    </source>
</evidence>
<dbReference type="InterPro" id="IPR023404">
    <property type="entry name" value="rSAM_horseshoe"/>
</dbReference>
<dbReference type="InterPro" id="IPR051198">
    <property type="entry name" value="BchE-like"/>
</dbReference>
<dbReference type="InterPro" id="IPR058240">
    <property type="entry name" value="rSAM_sf"/>
</dbReference>
<dbReference type="CDD" id="cd02068">
    <property type="entry name" value="radical_SAM_B12_BD"/>
    <property type="match status" value="1"/>
</dbReference>
<dbReference type="InterPro" id="IPR036724">
    <property type="entry name" value="Cobalamin-bd_sf"/>
</dbReference>
<dbReference type="SUPFAM" id="SSF52242">
    <property type="entry name" value="Cobalamin (vitamin B12)-binding domain"/>
    <property type="match status" value="1"/>
</dbReference>
<dbReference type="Pfam" id="PF04055">
    <property type="entry name" value="Radical_SAM"/>
    <property type="match status" value="1"/>
</dbReference>